<dbReference type="SUPFAM" id="SSF52058">
    <property type="entry name" value="L domain-like"/>
    <property type="match status" value="1"/>
</dbReference>
<gene>
    <name evidence="5" type="ORF">HINF_LOCUS37359</name>
    <name evidence="3" type="ORF">HINF_LOCUS4014</name>
    <name evidence="4" type="ORF">HINF_LOCUS59880</name>
    <name evidence="6" type="ORF">HINF_LOCUS78582</name>
</gene>
<protein>
    <submittedName>
        <fullName evidence="4">Leucine-rich repeat protein</fullName>
    </submittedName>
    <submittedName>
        <fullName evidence="5">Leucine-rich_repeat protein</fullName>
    </submittedName>
</protein>
<sequence>MQSEYDMQMIEKYQSKIKDFSLTIDWNPDLKSLDFIKLLNLNTLVLKQCEQQIPQLESLTIKELEITECYIYSIQGFQLKNLEVLTLCNTQNKLESNTLVQEILQFKKLKELSLQKCITDFSPLSQMTGLTKLYLMQCQIRSTEALRPLIYLEELYLSYYLYIDINALQYLTNLTILKMVSCNLVSLDALRPLKKLKELSIFYNKIVYLQPLMELKQLSRLDARNNKVIDFQTIQQHPNFSSFILYGQKQPTQEELQTSNIMKDINNQISFLKQLHQQSSRIKNQNILFRQKITQQLQNSYYNHEKCVAQAVILFQNINVSDGYQ</sequence>
<keyword evidence="2" id="KW-0677">Repeat</keyword>
<proteinExistence type="predicted"/>
<evidence type="ECO:0000313" key="6">
    <source>
        <dbReference type="EMBL" id="CAL6115339.1"/>
    </source>
</evidence>
<organism evidence="4">
    <name type="scientific">Hexamita inflata</name>
    <dbReference type="NCBI Taxonomy" id="28002"/>
    <lineage>
        <taxon>Eukaryota</taxon>
        <taxon>Metamonada</taxon>
        <taxon>Diplomonadida</taxon>
        <taxon>Hexamitidae</taxon>
        <taxon>Hexamitinae</taxon>
        <taxon>Hexamita</taxon>
    </lineage>
</organism>
<evidence type="ECO:0000313" key="4">
    <source>
        <dbReference type="EMBL" id="CAI9972235.1"/>
    </source>
</evidence>
<dbReference type="EMBL" id="CATOUU010000100">
    <property type="protein sequence ID" value="CAI9916369.1"/>
    <property type="molecule type" value="Genomic_DNA"/>
</dbReference>
<dbReference type="EMBL" id="CATOUU010001104">
    <property type="protein sequence ID" value="CAI9972235.1"/>
    <property type="molecule type" value="Genomic_DNA"/>
</dbReference>
<evidence type="ECO:0000313" key="7">
    <source>
        <dbReference type="Proteomes" id="UP001642409"/>
    </source>
</evidence>
<reference evidence="5 7" key="2">
    <citation type="submission" date="2024-07" db="EMBL/GenBank/DDBJ databases">
        <authorList>
            <person name="Akdeniz Z."/>
        </authorList>
    </citation>
    <scope>NUCLEOTIDE SEQUENCE [LARGE SCALE GENOMIC DNA]</scope>
</reference>
<dbReference type="EMBL" id="CAXDID020000139">
    <property type="protein sequence ID" value="CAL6038418.1"/>
    <property type="molecule type" value="Genomic_DNA"/>
</dbReference>
<comment type="caution">
    <text evidence="4">The sequence shown here is derived from an EMBL/GenBank/DDBJ whole genome shotgun (WGS) entry which is preliminary data.</text>
</comment>
<dbReference type="Proteomes" id="UP001642409">
    <property type="component" value="Unassembled WGS sequence"/>
</dbReference>
<dbReference type="EMBL" id="CAXDID020000873">
    <property type="protein sequence ID" value="CAL6115339.1"/>
    <property type="molecule type" value="Genomic_DNA"/>
</dbReference>
<dbReference type="PANTHER" id="PTHR46652">
    <property type="entry name" value="LEUCINE-RICH REPEAT AND IQ DOMAIN-CONTAINING PROTEIN 1-RELATED"/>
    <property type="match status" value="1"/>
</dbReference>
<keyword evidence="1" id="KW-0433">Leucine-rich repeat</keyword>
<dbReference type="PANTHER" id="PTHR46652:SF3">
    <property type="entry name" value="LEUCINE-RICH REPEAT-CONTAINING PROTEIN 9"/>
    <property type="match status" value="1"/>
</dbReference>
<dbReference type="InterPro" id="IPR050836">
    <property type="entry name" value="SDS22/Internalin_LRR"/>
</dbReference>
<accession>A0AA86UUG3</accession>
<reference evidence="4" key="1">
    <citation type="submission" date="2023-06" db="EMBL/GenBank/DDBJ databases">
        <authorList>
            <person name="Kurt Z."/>
        </authorList>
    </citation>
    <scope>NUCLEOTIDE SEQUENCE</scope>
</reference>
<evidence type="ECO:0000256" key="1">
    <source>
        <dbReference type="ARBA" id="ARBA00022614"/>
    </source>
</evidence>
<evidence type="ECO:0000313" key="5">
    <source>
        <dbReference type="EMBL" id="CAL6038418.1"/>
    </source>
</evidence>
<name>A0AA86UUG3_9EUKA</name>
<dbReference type="Gene3D" id="3.80.10.10">
    <property type="entry name" value="Ribonuclease Inhibitor"/>
    <property type="match status" value="1"/>
</dbReference>
<dbReference type="AlphaFoldDB" id="A0AA86UUG3"/>
<evidence type="ECO:0000313" key="3">
    <source>
        <dbReference type="EMBL" id="CAI9916369.1"/>
    </source>
</evidence>
<keyword evidence="7" id="KW-1185">Reference proteome</keyword>
<dbReference type="InterPro" id="IPR032675">
    <property type="entry name" value="LRR_dom_sf"/>
</dbReference>
<evidence type="ECO:0000256" key="2">
    <source>
        <dbReference type="ARBA" id="ARBA00022737"/>
    </source>
</evidence>